<keyword evidence="2 5" id="KW-0812">Transmembrane</keyword>
<evidence type="ECO:0000256" key="2">
    <source>
        <dbReference type="ARBA" id="ARBA00022692"/>
    </source>
</evidence>
<evidence type="ECO:0000313" key="7">
    <source>
        <dbReference type="Proteomes" id="UP000239532"/>
    </source>
</evidence>
<accession>A0A2S9WR46</accession>
<sequence>MNLWLPFLAVVIGSATAFIFKEVSRQRMKLLLAFSGAFLLSAVATEFLPEIYESGDATFGIYLIAGVFVQIILEFFSKGAEHGHLHVHHDVTKFPIALFVSLCLHAFLEGMPLQEANGMTYGVAIHKIPIAFIFTGFLIANKASVTKILLVISIFAIMSPLGSIIAQYADFADAYMLPIKALVAGIVLHVSTTLILESSDGHQFNLAKMIVMLAGAGLAFMI</sequence>
<dbReference type="GO" id="GO:0046873">
    <property type="term" value="F:metal ion transmembrane transporter activity"/>
    <property type="evidence" value="ECO:0007669"/>
    <property type="project" value="InterPro"/>
</dbReference>
<dbReference type="OrthoDB" id="654481at2"/>
<evidence type="ECO:0000256" key="4">
    <source>
        <dbReference type="ARBA" id="ARBA00023136"/>
    </source>
</evidence>
<dbReference type="Proteomes" id="UP000239532">
    <property type="component" value="Unassembled WGS sequence"/>
</dbReference>
<dbReference type="GO" id="GO:0016020">
    <property type="term" value="C:membrane"/>
    <property type="evidence" value="ECO:0007669"/>
    <property type="project" value="UniProtKB-SubCell"/>
</dbReference>
<keyword evidence="4 5" id="KW-0472">Membrane</keyword>
<comment type="caution">
    <text evidence="6">The sequence shown here is derived from an EMBL/GenBank/DDBJ whole genome shotgun (WGS) entry which is preliminary data.</text>
</comment>
<feature type="transmembrane region" description="Helical" evidence="5">
    <location>
        <begin position="148"/>
        <end position="169"/>
    </location>
</feature>
<feature type="transmembrane region" description="Helical" evidence="5">
    <location>
        <begin position="6"/>
        <end position="23"/>
    </location>
</feature>
<feature type="transmembrane region" description="Helical" evidence="5">
    <location>
        <begin position="30"/>
        <end position="48"/>
    </location>
</feature>
<feature type="transmembrane region" description="Helical" evidence="5">
    <location>
        <begin position="175"/>
        <end position="196"/>
    </location>
</feature>
<feature type="transmembrane region" description="Helical" evidence="5">
    <location>
        <begin position="120"/>
        <end position="141"/>
    </location>
</feature>
<evidence type="ECO:0000256" key="3">
    <source>
        <dbReference type="ARBA" id="ARBA00022989"/>
    </source>
</evidence>
<evidence type="ECO:0000313" key="6">
    <source>
        <dbReference type="EMBL" id="PRP65955.1"/>
    </source>
</evidence>
<evidence type="ECO:0000256" key="1">
    <source>
        <dbReference type="ARBA" id="ARBA00004141"/>
    </source>
</evidence>
<comment type="subcellular location">
    <subcellularLocation>
        <location evidence="1">Membrane</location>
        <topology evidence="1">Multi-pass membrane protein</topology>
    </subcellularLocation>
</comment>
<dbReference type="InterPro" id="IPR003689">
    <property type="entry name" value="ZIP"/>
</dbReference>
<dbReference type="AlphaFoldDB" id="A0A2S9WR46"/>
<name>A0A2S9WR46_9FLAO</name>
<gene>
    <name evidence="6" type="ORF">BST86_02060</name>
</gene>
<proteinExistence type="predicted"/>
<feature type="transmembrane region" description="Helical" evidence="5">
    <location>
        <begin position="60"/>
        <end position="79"/>
    </location>
</feature>
<evidence type="ECO:0000256" key="5">
    <source>
        <dbReference type="SAM" id="Phobius"/>
    </source>
</evidence>
<keyword evidence="7" id="KW-1185">Reference proteome</keyword>
<keyword evidence="3 5" id="KW-1133">Transmembrane helix</keyword>
<dbReference type="EMBL" id="MQUC01000003">
    <property type="protein sequence ID" value="PRP65955.1"/>
    <property type="molecule type" value="Genomic_DNA"/>
</dbReference>
<protein>
    <submittedName>
        <fullName evidence="6">ZIP family metal transporter</fullName>
    </submittedName>
</protein>
<dbReference type="Pfam" id="PF02535">
    <property type="entry name" value="Zip"/>
    <property type="match status" value="1"/>
</dbReference>
<feature type="transmembrane region" description="Helical" evidence="5">
    <location>
        <begin position="91"/>
        <end position="108"/>
    </location>
</feature>
<reference evidence="6 7" key="1">
    <citation type="submission" date="2016-11" db="EMBL/GenBank/DDBJ databases">
        <title>Trade-off between light-utilization and light-protection in marine flavobacteria.</title>
        <authorList>
            <person name="Kumagai Y."/>
        </authorList>
    </citation>
    <scope>NUCLEOTIDE SEQUENCE [LARGE SCALE GENOMIC DNA]</scope>
    <source>
        <strain evidence="6 7">JCM 17109</strain>
    </source>
</reference>
<organism evidence="6 7">
    <name type="scientific">Nonlabens agnitus</name>
    <dbReference type="NCBI Taxonomy" id="870484"/>
    <lineage>
        <taxon>Bacteria</taxon>
        <taxon>Pseudomonadati</taxon>
        <taxon>Bacteroidota</taxon>
        <taxon>Flavobacteriia</taxon>
        <taxon>Flavobacteriales</taxon>
        <taxon>Flavobacteriaceae</taxon>
        <taxon>Nonlabens</taxon>
    </lineage>
</organism>